<dbReference type="AlphaFoldDB" id="A0A0P6XXN7"/>
<protein>
    <submittedName>
        <fullName evidence="2">3-demethylubiquinone-9 3-methyltransferase</fullName>
    </submittedName>
</protein>
<gene>
    <name evidence="2" type="ORF">AC812_01670</name>
</gene>
<dbReference type="PANTHER" id="PTHR33990">
    <property type="entry name" value="PROTEIN YJDN-RELATED"/>
    <property type="match status" value="1"/>
</dbReference>
<dbReference type="SUPFAM" id="SSF54593">
    <property type="entry name" value="Glyoxalase/Bleomycin resistance protein/Dihydroxybiphenyl dioxygenase"/>
    <property type="match status" value="2"/>
</dbReference>
<dbReference type="InterPro" id="IPR027259">
    <property type="entry name" value="MTase_demethylubiq_bac"/>
</dbReference>
<dbReference type="InterPro" id="IPR028973">
    <property type="entry name" value="PhnB-like"/>
</dbReference>
<dbReference type="Gene3D" id="3.10.180.10">
    <property type="entry name" value="2,3-Dihydroxybiphenyl 1,2-Dioxygenase, domain 1"/>
    <property type="match status" value="1"/>
</dbReference>
<keyword evidence="3" id="KW-1185">Reference proteome</keyword>
<dbReference type="Gene3D" id="3.30.720.110">
    <property type="match status" value="1"/>
</dbReference>
<dbReference type="GO" id="GO:0032259">
    <property type="term" value="P:methylation"/>
    <property type="evidence" value="ECO:0007669"/>
    <property type="project" value="UniProtKB-KW"/>
</dbReference>
<sequence>MNPINRKIVPFLWYNQEAGEAAKLYLHAFPDSSLRSVTTFTETPSGTVKIYAADLWDSEFHLMSAGPEFKFTPVISFLVACSSAAEVDSVWQKLSPEGSVLMELGSYPFSERFGWLQDKYGVSWQMMLFSGDRPIRQRMIPFLMFTGQQFGRAEEAIRFYASIFPNSGVEEIQHYEKGEEPNQPGTVKFAEFTLHGQSFAAIDSSYEHGFTFNEAISFVVNCETQEEIDYYWEKLSADPEAEMCGWLKDRFGVSWQIVPTIMYEMQQTNDPIRLTRLTRAFLQMKKFDIAALERAYEGS</sequence>
<dbReference type="PANTHER" id="PTHR33990:SF4">
    <property type="entry name" value="PHNB-LIKE DOMAIN-CONTAINING PROTEIN"/>
    <property type="match status" value="1"/>
</dbReference>
<dbReference type="CDD" id="cd06588">
    <property type="entry name" value="PhnB_like"/>
    <property type="match status" value="2"/>
</dbReference>
<dbReference type="RefSeq" id="WP_061913113.1">
    <property type="nucleotide sequence ID" value="NZ_DF967971.1"/>
</dbReference>
<dbReference type="OrthoDB" id="9806473at2"/>
<feature type="domain" description="PhnB-like" evidence="1">
    <location>
        <begin position="138"/>
        <end position="258"/>
    </location>
</feature>
<keyword evidence="2" id="KW-0808">Transferase</keyword>
<dbReference type="STRING" id="360411.AC812_01670"/>
<dbReference type="Proteomes" id="UP000050514">
    <property type="component" value="Unassembled WGS sequence"/>
</dbReference>
<dbReference type="Gene3D" id="3.30.720.100">
    <property type="match status" value="1"/>
</dbReference>
<keyword evidence="2" id="KW-0830">Ubiquinone</keyword>
<dbReference type="PIRSF" id="PIRSF021700">
    <property type="entry name" value="3_dmu_93_MTrfase"/>
    <property type="match status" value="1"/>
</dbReference>
<dbReference type="InterPro" id="IPR009725">
    <property type="entry name" value="3_dmu_93_MTrfase"/>
</dbReference>
<reference evidence="2 3" key="1">
    <citation type="submission" date="2015-07" db="EMBL/GenBank/DDBJ databases">
        <title>Draft genome of Bellilinea caldifistulae DSM 17877.</title>
        <authorList>
            <person name="Hemp J."/>
            <person name="Ward L.M."/>
            <person name="Pace L.A."/>
            <person name="Fischer W.W."/>
        </authorList>
    </citation>
    <scope>NUCLEOTIDE SEQUENCE [LARGE SCALE GENOMIC DNA]</scope>
    <source>
        <strain evidence="2 3">GOMI-1</strain>
    </source>
</reference>
<dbReference type="InterPro" id="IPR029068">
    <property type="entry name" value="Glyas_Bleomycin-R_OHBP_Dase"/>
</dbReference>
<evidence type="ECO:0000313" key="3">
    <source>
        <dbReference type="Proteomes" id="UP000050514"/>
    </source>
</evidence>
<name>A0A0P6XXN7_9CHLR</name>
<accession>A0A0P6XXN7</accession>
<dbReference type="GO" id="GO:0008168">
    <property type="term" value="F:methyltransferase activity"/>
    <property type="evidence" value="ECO:0007669"/>
    <property type="project" value="UniProtKB-KW"/>
</dbReference>
<feature type="domain" description="PhnB-like" evidence="1">
    <location>
        <begin position="7"/>
        <end position="126"/>
    </location>
</feature>
<dbReference type="PATRIC" id="fig|360411.5.peg.520"/>
<organism evidence="2 3">
    <name type="scientific">Bellilinea caldifistulae</name>
    <dbReference type="NCBI Taxonomy" id="360411"/>
    <lineage>
        <taxon>Bacteria</taxon>
        <taxon>Bacillati</taxon>
        <taxon>Chloroflexota</taxon>
        <taxon>Anaerolineae</taxon>
        <taxon>Anaerolineales</taxon>
        <taxon>Anaerolineaceae</taxon>
        <taxon>Bellilinea</taxon>
    </lineage>
</organism>
<dbReference type="PIRSF" id="PIRSF500687">
    <property type="entry name" value="MTase_demethylubiq_bact"/>
    <property type="match status" value="1"/>
</dbReference>
<dbReference type="Pfam" id="PF06983">
    <property type="entry name" value="3-dmu-9_3-mt"/>
    <property type="match status" value="2"/>
</dbReference>
<comment type="caution">
    <text evidence="2">The sequence shown here is derived from an EMBL/GenBank/DDBJ whole genome shotgun (WGS) entry which is preliminary data.</text>
</comment>
<dbReference type="EMBL" id="LGHJ01000006">
    <property type="protein sequence ID" value="KPL78155.1"/>
    <property type="molecule type" value="Genomic_DNA"/>
</dbReference>
<evidence type="ECO:0000259" key="1">
    <source>
        <dbReference type="Pfam" id="PF06983"/>
    </source>
</evidence>
<keyword evidence="2" id="KW-0489">Methyltransferase</keyword>
<evidence type="ECO:0000313" key="2">
    <source>
        <dbReference type="EMBL" id="KPL78155.1"/>
    </source>
</evidence>
<proteinExistence type="predicted"/>